<dbReference type="Pfam" id="PF04865">
    <property type="entry name" value="Baseplate_J"/>
    <property type="match status" value="1"/>
</dbReference>
<keyword evidence="3" id="KW-1185">Reference proteome</keyword>
<accession>A0A0H3GKS8</accession>
<evidence type="ECO:0000259" key="1">
    <source>
        <dbReference type="Pfam" id="PF04865"/>
    </source>
</evidence>
<dbReference type="HOGENOM" id="CLU_045101_1_0_6"/>
<proteinExistence type="predicted"/>
<dbReference type="PATRIC" id="fig|1125630.4.peg.1252"/>
<dbReference type="RefSeq" id="YP_005225590.1">
    <property type="nucleotide sequence ID" value="NC_016845.1"/>
</dbReference>
<dbReference type="Proteomes" id="UP000007841">
    <property type="component" value="Chromosome"/>
</dbReference>
<dbReference type="RefSeq" id="WP_014342927.1">
    <property type="nucleotide sequence ID" value="NC_016845.1"/>
</dbReference>
<organism evidence="2 3">
    <name type="scientific">Klebsiella pneumoniae subsp. pneumoniae (strain HS11286)</name>
    <dbReference type="NCBI Taxonomy" id="1125630"/>
    <lineage>
        <taxon>Bacteria</taxon>
        <taxon>Pseudomonadati</taxon>
        <taxon>Pseudomonadota</taxon>
        <taxon>Gammaproteobacteria</taxon>
        <taxon>Enterobacterales</taxon>
        <taxon>Enterobacteriaceae</taxon>
        <taxon>Klebsiella/Raoultella group</taxon>
        <taxon>Klebsiella</taxon>
        <taxon>Klebsiella pneumoniae complex</taxon>
    </lineage>
</organism>
<dbReference type="EMBL" id="CP003200">
    <property type="protein sequence ID" value="AEW59988.1"/>
    <property type="molecule type" value="Genomic_DNA"/>
</dbReference>
<name>A0A0H3GKS8_KLEPH</name>
<dbReference type="InterPro" id="IPR006949">
    <property type="entry name" value="Barrel_Baseplate_J-like"/>
</dbReference>
<evidence type="ECO:0000313" key="2">
    <source>
        <dbReference type="EMBL" id="AEW59988.1"/>
    </source>
</evidence>
<dbReference type="STRING" id="1125630.KPHS_12900"/>
<dbReference type="KEGG" id="kpm:KPHS_12900"/>
<dbReference type="AlphaFoldDB" id="A0A0H3GKS8"/>
<gene>
    <name evidence="2" type="ordered locus">KPHS_12900</name>
</gene>
<feature type="domain" description="Baseplate protein J-like barrel" evidence="1">
    <location>
        <begin position="105"/>
        <end position="183"/>
    </location>
</feature>
<dbReference type="GeneID" id="11846291"/>
<protein>
    <recommendedName>
        <fullName evidence="1">Baseplate protein J-like barrel domain-containing protein</fullName>
    </recommendedName>
</protein>
<sequence>MTTISTAVPAVTFSTTGLDVPDEGDILAGRIADIGSAFGTAMSTNLKTPQGQLAVTDTAIIADKNDQLLAIVNNMNPDFSSGRFQDGIGRIYFLDRIAAAGTVVTATCSGVPGTVIPAQSYATDDNGYMYVSLAAGTIGADGTVKIEFQNLTTGPIACPIGTLTNIYVAVSGWSSITNETAGVPGSNVEGRSAFEYRRRQSVARNAFNTAAAVRAAVLEVDGVLDVYVIDNKEPTSVDKGSTNYTLLASSIYIGVYGGAVADIAAAINKKLPPGIVMNGDTTGTVQDTENYDAPYPEYTYRWKTLDAVSVHIKVEYEANDGLPSDINAQIRTVVLNAFTGADGGTRARAGARIYGSRYIGPIQALDAQNMNVLSVQISLDGTTWSSALTMGIDQEPTLDTTNIITEAVSE</sequence>
<reference evidence="2 3" key="1">
    <citation type="journal article" date="2012" name="J. Bacteriol.">
        <title>Complete genome sequence of Klebsiella pneumoniae subsp. pneumoniae HS11286, a multidrug-resistant strain isolated from human sputum.</title>
        <authorList>
            <person name="Liu P."/>
            <person name="Li P."/>
            <person name="Jiang X."/>
            <person name="Bi D."/>
            <person name="Xie Y."/>
            <person name="Tai C."/>
            <person name="Deng Z."/>
            <person name="Rajakumar K."/>
            <person name="Ou H.Y."/>
        </authorList>
    </citation>
    <scope>NUCLEOTIDE SEQUENCE [LARGE SCALE GENOMIC DNA]</scope>
    <source>
        <strain evidence="2 3">HS11286</strain>
    </source>
</reference>
<evidence type="ECO:0000313" key="3">
    <source>
        <dbReference type="Proteomes" id="UP000007841"/>
    </source>
</evidence>